<comment type="similarity">
    <text evidence="1 2">Belongs to the Iojap/RsfS family.</text>
</comment>
<dbReference type="EMBL" id="BAAAKJ010000378">
    <property type="protein sequence ID" value="GAA1410013.1"/>
    <property type="molecule type" value="Genomic_DNA"/>
</dbReference>
<dbReference type="RefSeq" id="WP_344343359.1">
    <property type="nucleotide sequence ID" value="NZ_BAAAKJ010000378.1"/>
</dbReference>
<reference evidence="5" key="1">
    <citation type="journal article" date="2019" name="Int. J. Syst. Evol. Microbiol.">
        <title>The Global Catalogue of Microorganisms (GCM) 10K type strain sequencing project: providing services to taxonomists for standard genome sequencing and annotation.</title>
        <authorList>
            <consortium name="The Broad Institute Genomics Platform"/>
            <consortium name="The Broad Institute Genome Sequencing Center for Infectious Disease"/>
            <person name="Wu L."/>
            <person name="Ma J."/>
        </authorList>
    </citation>
    <scope>NUCLEOTIDE SEQUENCE [LARGE SCALE GENOMIC DNA]</scope>
    <source>
        <strain evidence="5">JCM 12393</strain>
    </source>
</reference>
<keyword evidence="2" id="KW-0678">Repressor</keyword>
<keyword evidence="2" id="KW-0963">Cytoplasm</keyword>
<dbReference type="PANTHER" id="PTHR21043:SF0">
    <property type="entry name" value="MITOCHONDRIAL ASSEMBLY OF RIBOSOMAL LARGE SUBUNIT PROTEIN 1"/>
    <property type="match status" value="1"/>
</dbReference>
<comment type="subunit">
    <text evidence="2">Interacts with ribosomal protein uL14 (rplN).</text>
</comment>
<dbReference type="HAMAP" id="MF_01477">
    <property type="entry name" value="Iojap_RsfS"/>
    <property type="match status" value="1"/>
</dbReference>
<comment type="caution">
    <text evidence="4">The sequence shown here is derived from an EMBL/GenBank/DDBJ whole genome shotgun (WGS) entry which is preliminary data.</text>
</comment>
<dbReference type="InterPro" id="IPR043519">
    <property type="entry name" value="NT_sf"/>
</dbReference>
<dbReference type="InterPro" id="IPR004394">
    <property type="entry name" value="Iojap/RsfS/C7orf30"/>
</dbReference>
<organism evidence="4 5">
    <name type="scientific">Kitasatospora putterlickiae</name>
    <dbReference type="NCBI Taxonomy" id="221725"/>
    <lineage>
        <taxon>Bacteria</taxon>
        <taxon>Bacillati</taxon>
        <taxon>Actinomycetota</taxon>
        <taxon>Actinomycetes</taxon>
        <taxon>Kitasatosporales</taxon>
        <taxon>Streptomycetaceae</taxon>
        <taxon>Kitasatospora</taxon>
    </lineage>
</organism>
<evidence type="ECO:0000256" key="1">
    <source>
        <dbReference type="ARBA" id="ARBA00010574"/>
    </source>
</evidence>
<gene>
    <name evidence="2 4" type="primary">rsfS</name>
    <name evidence="4" type="ORF">GCM10009639_60690</name>
</gene>
<dbReference type="Pfam" id="PF02410">
    <property type="entry name" value="RsfS"/>
    <property type="match status" value="1"/>
</dbReference>
<dbReference type="Proteomes" id="UP001499863">
    <property type="component" value="Unassembled WGS sequence"/>
</dbReference>
<dbReference type="NCBIfam" id="TIGR00090">
    <property type="entry name" value="rsfS_iojap_ybeB"/>
    <property type="match status" value="1"/>
</dbReference>
<dbReference type="Gene3D" id="3.30.460.10">
    <property type="entry name" value="Beta Polymerase, domain 2"/>
    <property type="match status" value="1"/>
</dbReference>
<protein>
    <recommendedName>
        <fullName evidence="2">Ribosomal silencing factor RsfS</fullName>
    </recommendedName>
</protein>
<evidence type="ECO:0000256" key="3">
    <source>
        <dbReference type="SAM" id="MobiDB-lite"/>
    </source>
</evidence>
<evidence type="ECO:0000313" key="5">
    <source>
        <dbReference type="Proteomes" id="UP001499863"/>
    </source>
</evidence>
<comment type="function">
    <text evidence="2">Functions as a ribosomal silencing factor. Interacts with ribosomal protein uL14 (rplN), blocking formation of intersubunit bridge B8. Prevents association of the 30S and 50S ribosomal subunits and the formation of functional ribosomes, thus repressing translation.</text>
</comment>
<accession>A0ABP4J3J5</accession>
<dbReference type="SUPFAM" id="SSF81301">
    <property type="entry name" value="Nucleotidyltransferase"/>
    <property type="match status" value="1"/>
</dbReference>
<evidence type="ECO:0000313" key="4">
    <source>
        <dbReference type="EMBL" id="GAA1410013.1"/>
    </source>
</evidence>
<keyword evidence="2" id="KW-0810">Translation regulation</keyword>
<feature type="region of interest" description="Disordered" evidence="3">
    <location>
        <begin position="120"/>
        <end position="156"/>
    </location>
</feature>
<proteinExistence type="inferred from homology"/>
<keyword evidence="5" id="KW-1185">Reference proteome</keyword>
<name>A0ABP4J3J5_9ACTN</name>
<sequence>MTATEHSQELINVAAQAAADKLAHNIVAFDVSEVLSITDAFLIASASNDRQVRSIAEEIEDQLREKLDIKPVRREGEREGRWILLDYLDIVVHVQHSEERSFYSLDRLWKDCPELPLPEEALASRNRPDAHTDAAGNAVAPAEQAPADDFGAEDYS</sequence>
<comment type="subcellular location">
    <subcellularLocation>
        <location evidence="2">Cytoplasm</location>
    </subcellularLocation>
</comment>
<dbReference type="PANTHER" id="PTHR21043">
    <property type="entry name" value="IOJAP SUPERFAMILY ORTHOLOG"/>
    <property type="match status" value="1"/>
</dbReference>
<evidence type="ECO:0000256" key="2">
    <source>
        <dbReference type="HAMAP-Rule" id="MF_01477"/>
    </source>
</evidence>